<accession>A0AC60P8G5</accession>
<evidence type="ECO:0000313" key="2">
    <source>
        <dbReference type="Proteomes" id="UP000805193"/>
    </source>
</evidence>
<reference evidence="1 2" key="1">
    <citation type="journal article" date="2020" name="Cell">
        <title>Large-Scale Comparative Analyses of Tick Genomes Elucidate Their Genetic Diversity and Vector Capacities.</title>
        <authorList>
            <consortium name="Tick Genome and Microbiome Consortium (TIGMIC)"/>
            <person name="Jia N."/>
            <person name="Wang J."/>
            <person name="Shi W."/>
            <person name="Du L."/>
            <person name="Sun Y."/>
            <person name="Zhan W."/>
            <person name="Jiang J.F."/>
            <person name="Wang Q."/>
            <person name="Zhang B."/>
            <person name="Ji P."/>
            <person name="Bell-Sakyi L."/>
            <person name="Cui X.M."/>
            <person name="Yuan T.T."/>
            <person name="Jiang B.G."/>
            <person name="Yang W.F."/>
            <person name="Lam T.T."/>
            <person name="Chang Q.C."/>
            <person name="Ding S.J."/>
            <person name="Wang X.J."/>
            <person name="Zhu J.G."/>
            <person name="Ruan X.D."/>
            <person name="Zhao L."/>
            <person name="Wei J.T."/>
            <person name="Ye R.Z."/>
            <person name="Que T.C."/>
            <person name="Du C.H."/>
            <person name="Zhou Y.H."/>
            <person name="Cheng J.X."/>
            <person name="Dai P.F."/>
            <person name="Guo W.B."/>
            <person name="Han X.H."/>
            <person name="Huang E.J."/>
            <person name="Li L.F."/>
            <person name="Wei W."/>
            <person name="Gao Y.C."/>
            <person name="Liu J.Z."/>
            <person name="Shao H.Z."/>
            <person name="Wang X."/>
            <person name="Wang C.C."/>
            <person name="Yang T.C."/>
            <person name="Huo Q.B."/>
            <person name="Li W."/>
            <person name="Chen H.Y."/>
            <person name="Chen S.E."/>
            <person name="Zhou L.G."/>
            <person name="Ni X.B."/>
            <person name="Tian J.H."/>
            <person name="Sheng Y."/>
            <person name="Liu T."/>
            <person name="Pan Y.S."/>
            <person name="Xia L.Y."/>
            <person name="Li J."/>
            <person name="Zhao F."/>
            <person name="Cao W.C."/>
        </authorList>
    </citation>
    <scope>NUCLEOTIDE SEQUENCE [LARGE SCALE GENOMIC DNA]</scope>
    <source>
        <strain evidence="1">Iper-2018</strain>
    </source>
</reference>
<evidence type="ECO:0000313" key="1">
    <source>
        <dbReference type="EMBL" id="KAG0415606.1"/>
    </source>
</evidence>
<name>A0AC60P8G5_IXOPE</name>
<dbReference type="EMBL" id="JABSTQ010011052">
    <property type="protein sequence ID" value="KAG0415606.1"/>
    <property type="molecule type" value="Genomic_DNA"/>
</dbReference>
<keyword evidence="2" id="KW-1185">Reference proteome</keyword>
<dbReference type="Proteomes" id="UP000805193">
    <property type="component" value="Unassembled WGS sequence"/>
</dbReference>
<sequence length="278" mass="32727">MDCSPQVSPSIIETGTSWIATLYRRHRCELSQKQRARDESQVYEVWVGTARPGLASFLSFGSPEQRVTFTSADDGLTAAMAVEEQYSVFFFFYGSVYRFASGRSQLLKHCVTLPDYKRINRVYPYLCIYREHRRRLTAQPERPQEPEPIQERLSKETEEDAADWTNTEEPLGTNHYYIVEIEISLTLQKRFIKKQELTDRDAFREMHLKSNPSPRNCDFEEWAPDLCKDANRYTKHVCLTTTVPEVDARLLHLWEARRGLLKRRRRQKLNRKLKIKIS</sequence>
<organism evidence="1 2">
    <name type="scientific">Ixodes persulcatus</name>
    <name type="common">Taiga tick</name>
    <dbReference type="NCBI Taxonomy" id="34615"/>
    <lineage>
        <taxon>Eukaryota</taxon>
        <taxon>Metazoa</taxon>
        <taxon>Ecdysozoa</taxon>
        <taxon>Arthropoda</taxon>
        <taxon>Chelicerata</taxon>
        <taxon>Arachnida</taxon>
        <taxon>Acari</taxon>
        <taxon>Parasitiformes</taxon>
        <taxon>Ixodida</taxon>
        <taxon>Ixodoidea</taxon>
        <taxon>Ixodidae</taxon>
        <taxon>Ixodinae</taxon>
        <taxon>Ixodes</taxon>
    </lineage>
</organism>
<proteinExistence type="predicted"/>
<gene>
    <name evidence="1" type="ORF">HPB47_007222</name>
</gene>
<protein>
    <submittedName>
        <fullName evidence="1">Uncharacterized protein</fullName>
    </submittedName>
</protein>
<comment type="caution">
    <text evidence="1">The sequence shown here is derived from an EMBL/GenBank/DDBJ whole genome shotgun (WGS) entry which is preliminary data.</text>
</comment>